<dbReference type="InterPro" id="IPR016181">
    <property type="entry name" value="Acyl_CoA_acyltransferase"/>
</dbReference>
<evidence type="ECO:0000256" key="5">
    <source>
        <dbReference type="ARBA" id="ARBA00023315"/>
    </source>
</evidence>
<organism evidence="10 11">
    <name type="scientific">Candidatus Marsarchaeota G1 archaeon BE_D</name>
    <dbReference type="NCBI Taxonomy" id="1978156"/>
    <lineage>
        <taxon>Archaea</taxon>
        <taxon>Candidatus Marsarchaeota</taxon>
        <taxon>Candidatus Marsarchaeota group 1</taxon>
    </lineage>
</organism>
<keyword evidence="5" id="KW-0012">Acyltransferase</keyword>
<evidence type="ECO:0000313" key="10">
    <source>
        <dbReference type="EMBL" id="PSN86331.1"/>
    </source>
</evidence>
<evidence type="ECO:0000256" key="1">
    <source>
        <dbReference type="ARBA" id="ARBA00022679"/>
    </source>
</evidence>
<evidence type="ECO:0000256" key="6">
    <source>
        <dbReference type="ARBA" id="ARBA00049883"/>
    </source>
</evidence>
<proteinExistence type="predicted"/>
<dbReference type="Pfam" id="PF13718">
    <property type="entry name" value="GNAT_acetyltr_2"/>
    <property type="match status" value="1"/>
</dbReference>
<dbReference type="InterPro" id="IPR013562">
    <property type="entry name" value="TmcA/NAT10_N"/>
</dbReference>
<keyword evidence="1" id="KW-0808">Transferase</keyword>
<evidence type="ECO:0000256" key="7">
    <source>
        <dbReference type="ARBA" id="ARBA00049889"/>
    </source>
</evidence>
<comment type="catalytic activity">
    <reaction evidence="8">
        <text>a cytidine in mRNA + acetyl-CoA + ATP + H2O = an N(4)-acetylcytidine in mRNA + ADP + phosphate + CoA + H(+)</text>
        <dbReference type="Rhea" id="RHEA:58480"/>
        <dbReference type="Rhea" id="RHEA-COMP:15145"/>
        <dbReference type="Rhea" id="RHEA-COMP:15146"/>
        <dbReference type="ChEBI" id="CHEBI:15377"/>
        <dbReference type="ChEBI" id="CHEBI:15378"/>
        <dbReference type="ChEBI" id="CHEBI:30616"/>
        <dbReference type="ChEBI" id="CHEBI:43474"/>
        <dbReference type="ChEBI" id="CHEBI:57287"/>
        <dbReference type="ChEBI" id="CHEBI:57288"/>
        <dbReference type="ChEBI" id="CHEBI:74900"/>
        <dbReference type="ChEBI" id="CHEBI:82748"/>
        <dbReference type="ChEBI" id="CHEBI:456216"/>
    </reaction>
</comment>
<dbReference type="EMBL" id="NEXD01000008">
    <property type="protein sequence ID" value="PSN86331.1"/>
    <property type="molecule type" value="Genomic_DNA"/>
</dbReference>
<accession>A0A2R6AIY7</accession>
<dbReference type="GO" id="GO:0000049">
    <property type="term" value="F:tRNA binding"/>
    <property type="evidence" value="ECO:0007669"/>
    <property type="project" value="TreeGrafter"/>
</dbReference>
<dbReference type="InterPro" id="IPR007807">
    <property type="entry name" value="TcmA/NAT10_helicase"/>
</dbReference>
<comment type="caution">
    <text evidence="10">The sequence shown here is derived from an EMBL/GenBank/DDBJ whole genome shotgun (WGS) entry which is preliminary data.</text>
</comment>
<dbReference type="SUPFAM" id="SSF55729">
    <property type="entry name" value="Acyl-CoA N-acyltransferases (Nat)"/>
    <property type="match status" value="1"/>
</dbReference>
<dbReference type="Pfam" id="PF08351">
    <property type="entry name" value="TmcA_N"/>
    <property type="match status" value="1"/>
</dbReference>
<evidence type="ECO:0000256" key="3">
    <source>
        <dbReference type="ARBA" id="ARBA00022741"/>
    </source>
</evidence>
<dbReference type="SUPFAM" id="SSF52540">
    <property type="entry name" value="P-loop containing nucleoside triphosphate hydrolases"/>
    <property type="match status" value="1"/>
</dbReference>
<dbReference type="InterPro" id="IPR000182">
    <property type="entry name" value="GNAT_dom"/>
</dbReference>
<dbReference type="CDD" id="cd04301">
    <property type="entry name" value="NAT_SF"/>
    <property type="match status" value="1"/>
</dbReference>
<evidence type="ECO:0000256" key="4">
    <source>
        <dbReference type="ARBA" id="ARBA00022840"/>
    </source>
</evidence>
<name>A0A2R6AIY7_9ARCH</name>
<comment type="catalytic activity">
    <reaction evidence="7">
        <text>a cytidine in RNA + acetyl-CoA + ATP + H2O = an N(4)-acetylcytidine in RNA + ADP + phosphate + CoA + H(+)</text>
        <dbReference type="Rhea" id="RHEA:82211"/>
        <dbReference type="Rhea" id="RHEA-COMP:15704"/>
        <dbReference type="Rhea" id="RHEA-COMP:19834"/>
        <dbReference type="ChEBI" id="CHEBI:15377"/>
        <dbReference type="ChEBI" id="CHEBI:15378"/>
        <dbReference type="ChEBI" id="CHEBI:30616"/>
        <dbReference type="ChEBI" id="CHEBI:43474"/>
        <dbReference type="ChEBI" id="CHEBI:57287"/>
        <dbReference type="ChEBI" id="CHEBI:57288"/>
        <dbReference type="ChEBI" id="CHEBI:74900"/>
        <dbReference type="ChEBI" id="CHEBI:82748"/>
        <dbReference type="ChEBI" id="CHEBI:456216"/>
    </reaction>
</comment>
<dbReference type="PANTHER" id="PTHR10925:SF5">
    <property type="entry name" value="RNA CYTIDINE ACETYLTRANSFERASE"/>
    <property type="match status" value="1"/>
</dbReference>
<dbReference type="Gene3D" id="3.40.630.30">
    <property type="match status" value="1"/>
</dbReference>
<keyword evidence="4" id="KW-0067">ATP-binding</keyword>
<comment type="catalytic activity">
    <reaction evidence="6">
        <text>a cytidine in tRNA + acetyl-CoA + ATP + H2O = an N(4)-acetylcytidine in tRNA + ADP + phosphate + CoA + H(+)</text>
        <dbReference type="Rhea" id="RHEA:53876"/>
        <dbReference type="Rhea" id="RHEA-COMP:13670"/>
        <dbReference type="Rhea" id="RHEA-COMP:13671"/>
        <dbReference type="ChEBI" id="CHEBI:15377"/>
        <dbReference type="ChEBI" id="CHEBI:15378"/>
        <dbReference type="ChEBI" id="CHEBI:30616"/>
        <dbReference type="ChEBI" id="CHEBI:43474"/>
        <dbReference type="ChEBI" id="CHEBI:57287"/>
        <dbReference type="ChEBI" id="CHEBI:57288"/>
        <dbReference type="ChEBI" id="CHEBI:74900"/>
        <dbReference type="ChEBI" id="CHEBI:82748"/>
        <dbReference type="ChEBI" id="CHEBI:456216"/>
    </reaction>
</comment>
<reference evidence="10 11" key="1">
    <citation type="submission" date="2017-04" db="EMBL/GenBank/DDBJ databases">
        <title>Novel microbial lineages endemic to geothermal iron-oxide mats fill important gaps in the evolutionary history of Archaea.</title>
        <authorList>
            <person name="Jay Z.J."/>
            <person name="Beam J.P."/>
            <person name="Dlakic M."/>
            <person name="Rusch D.B."/>
            <person name="Kozubal M.A."/>
            <person name="Inskeep W.P."/>
        </authorList>
    </citation>
    <scope>NUCLEOTIDE SEQUENCE [LARGE SCALE GENOMIC DNA]</scope>
    <source>
        <strain evidence="10">BE_D</strain>
    </source>
</reference>
<dbReference type="GO" id="GO:1990883">
    <property type="term" value="F:18S rRNA cytidine N-acetyltransferase activity"/>
    <property type="evidence" value="ECO:0007669"/>
    <property type="project" value="TreeGrafter"/>
</dbReference>
<dbReference type="Pfam" id="PF05127">
    <property type="entry name" value="NAT10_TcmA_helicase"/>
    <property type="match status" value="1"/>
</dbReference>
<evidence type="ECO:0000256" key="2">
    <source>
        <dbReference type="ARBA" id="ARBA00022694"/>
    </source>
</evidence>
<dbReference type="AlphaFoldDB" id="A0A2R6AIY7"/>
<dbReference type="PANTHER" id="PTHR10925">
    <property type="entry name" value="N-ACETYLTRANSFERASE 10"/>
    <property type="match status" value="1"/>
</dbReference>
<dbReference type="GO" id="GO:0051391">
    <property type="term" value="P:tRNA acetylation"/>
    <property type="evidence" value="ECO:0007669"/>
    <property type="project" value="TreeGrafter"/>
</dbReference>
<dbReference type="InterPro" id="IPR032672">
    <property type="entry name" value="TmcA/NAT10/Kre33"/>
</dbReference>
<evidence type="ECO:0000256" key="8">
    <source>
        <dbReference type="ARBA" id="ARBA00049914"/>
    </source>
</evidence>
<keyword evidence="2" id="KW-0819">tRNA processing</keyword>
<sequence length="665" mass="74888">MEQASILYHRATFVCHPDRFQEVESLLSLKGYFVFHERPCVKLPNTAQPLEAVHYEKLLGDTVNFVVYDATLFYDPNALSAATYCVKGGGAFVLLFDEENPPYYPPIGKSELSGVLLKRFVEFVRQNGLCAFLTKTQSEFKFASELAQYKQSQGKFKTEDQERAFNEITNWLLLGKERVFVLSSKRGRGKSSTLGMALAEILDTFSGKICVTSSKRSALDALVFHFKQETKRQGLKFDDDLWGKRVTYGNCTLLFCGWNKVPWGWITIVDEASTLSMSAILNIAKRSKRVLLSTTIYGYEGSGKSFAMRVLSTLSKLGFEIKSFEMSRPIRFSEGDPLERAVDRTFVFEPSGIHIAKNVVNPKLESFGAKELLKLGSENLESLYSILTEAHYRNEPRDLAHILENPNSTLFGLKADDCYCAVAHTQPDGPLEPTKLEAVLKGASFPGNLITERLIARTGDTLFSTLSGLRVVRIAVHPELQGKGLGSILLKAIEEHAKAKRFHWVGASFVADLEVVKFWFRNGYTFVSLSWSKPAYAEAPSVICVKPLSECASEYLLRNKALLQEAFLSLLPYELVDLETYAYIVKSLGDKIRLSKNVERLRLFCEWNLPLELVLPELRQTVFALAQALEVSELKLVLQALIRPLSRSKKRVLRLVISNALERLY</sequence>
<dbReference type="PROSITE" id="PS51186">
    <property type="entry name" value="GNAT"/>
    <property type="match status" value="1"/>
</dbReference>
<dbReference type="GO" id="GO:0051392">
    <property type="term" value="F:tRNA cytidine N4-acetyltransferase activity"/>
    <property type="evidence" value="ECO:0007669"/>
    <property type="project" value="TreeGrafter"/>
</dbReference>
<dbReference type="Gene3D" id="3.40.50.11040">
    <property type="match status" value="1"/>
</dbReference>
<dbReference type="Proteomes" id="UP000240569">
    <property type="component" value="Unassembled WGS sequence"/>
</dbReference>
<evidence type="ECO:0000313" key="11">
    <source>
        <dbReference type="Proteomes" id="UP000240569"/>
    </source>
</evidence>
<keyword evidence="3" id="KW-0547">Nucleotide-binding</keyword>
<gene>
    <name evidence="10" type="ORF">B9Q02_02780</name>
</gene>
<dbReference type="GO" id="GO:1904812">
    <property type="term" value="P:rRNA acetylation involved in maturation of SSU-rRNA"/>
    <property type="evidence" value="ECO:0007669"/>
    <property type="project" value="TreeGrafter"/>
</dbReference>
<protein>
    <recommendedName>
        <fullName evidence="9">N-acetyltransferase domain-containing protein</fullName>
    </recommendedName>
</protein>
<dbReference type="GO" id="GO:0002101">
    <property type="term" value="P:tRNA wobble cytosine modification"/>
    <property type="evidence" value="ECO:0007669"/>
    <property type="project" value="TreeGrafter"/>
</dbReference>
<dbReference type="InterPro" id="IPR027417">
    <property type="entry name" value="P-loop_NTPase"/>
</dbReference>
<evidence type="ECO:0000259" key="9">
    <source>
        <dbReference type="PROSITE" id="PS51186"/>
    </source>
</evidence>
<feature type="domain" description="N-acetyltransferase" evidence="9">
    <location>
        <begin position="370"/>
        <end position="549"/>
    </location>
</feature>
<dbReference type="Gene3D" id="3.40.50.300">
    <property type="entry name" value="P-loop containing nucleotide triphosphate hydrolases"/>
    <property type="match status" value="1"/>
</dbReference>
<dbReference type="GO" id="GO:0005524">
    <property type="term" value="F:ATP binding"/>
    <property type="evidence" value="ECO:0007669"/>
    <property type="project" value="UniProtKB-KW"/>
</dbReference>